<feature type="signal peptide" evidence="1">
    <location>
        <begin position="1"/>
        <end position="16"/>
    </location>
</feature>
<reference evidence="2 3" key="1">
    <citation type="submission" date="2018-05" db="EMBL/GenBank/DDBJ databases">
        <title>Whole genome sequencing for identification of molecular markers to develop diagnostic detection tools for the regulated plant pathogen Lachnellula willkommii.</title>
        <authorList>
            <person name="Giroux E."/>
            <person name="Bilodeau G."/>
        </authorList>
    </citation>
    <scope>NUCLEOTIDE SEQUENCE [LARGE SCALE GENOMIC DNA]</scope>
    <source>
        <strain evidence="2 3">CBS 203.66</strain>
    </source>
</reference>
<dbReference type="SUPFAM" id="SSF63829">
    <property type="entry name" value="Calcium-dependent phosphotriesterase"/>
    <property type="match status" value="1"/>
</dbReference>
<sequence length="352" mass="37950">MLINFLLSLLFTLSHAIPLHTPNRAAPTITLTPTSVASFPKGTWLENLAIRQSDGNALVTILSAPEVYLISTNNEFAPIKVATFPNALGCLGIVELRHDIFYVVVGNWSASTGLSTLGSYSVWEIDMRDPERSPKTRKIADLPESGFLNGMTILDPVLGVLLVSDSYYEAVWSVDVYTGEVAVAVNDTTMATVPGASPALGINGVHLLDEDLYYSNTNKATFNKISVDVHTGKATGPAEILLQSTTGEIFPDDFTIDTHGNVWLASDLYGELDLLTGAAFGTGTMTLDIVAGSRNDKSNTGWTSAQFGTRKEDVKRGSLYVTTNGGPLNYIYQNWTAGGMLIRLDTVELGLY</sequence>
<evidence type="ECO:0008006" key="4">
    <source>
        <dbReference type="Google" id="ProtNLM"/>
    </source>
</evidence>
<gene>
    <name evidence="2" type="ORF">LARI1_G004857</name>
</gene>
<dbReference type="Gene3D" id="2.120.10.30">
    <property type="entry name" value="TolB, C-terminal domain"/>
    <property type="match status" value="1"/>
</dbReference>
<dbReference type="EMBL" id="QGMF01000301">
    <property type="protein sequence ID" value="TVY17006.1"/>
    <property type="molecule type" value="Genomic_DNA"/>
</dbReference>
<evidence type="ECO:0000256" key="1">
    <source>
        <dbReference type="SAM" id="SignalP"/>
    </source>
</evidence>
<dbReference type="AlphaFoldDB" id="A0A8T9BBS5"/>
<evidence type="ECO:0000313" key="2">
    <source>
        <dbReference type="EMBL" id="TVY17006.1"/>
    </source>
</evidence>
<name>A0A8T9BBS5_9HELO</name>
<dbReference type="OrthoDB" id="9977941at2759"/>
<evidence type="ECO:0000313" key="3">
    <source>
        <dbReference type="Proteomes" id="UP000469559"/>
    </source>
</evidence>
<accession>A0A8T9BBS5</accession>
<protein>
    <recommendedName>
        <fullName evidence="4">SMP-30/Gluconolactonase/LRE-like region domain-containing protein</fullName>
    </recommendedName>
</protein>
<dbReference type="Proteomes" id="UP000469559">
    <property type="component" value="Unassembled WGS sequence"/>
</dbReference>
<dbReference type="PANTHER" id="PTHR42060:SF1">
    <property type="entry name" value="NHL REPEAT-CONTAINING PROTEIN"/>
    <property type="match status" value="1"/>
</dbReference>
<keyword evidence="3" id="KW-1185">Reference proteome</keyword>
<comment type="caution">
    <text evidence="2">The sequence shown here is derived from an EMBL/GenBank/DDBJ whole genome shotgun (WGS) entry which is preliminary data.</text>
</comment>
<dbReference type="InterPro" id="IPR052998">
    <property type="entry name" value="Hetero-Diels-Alderase-like"/>
</dbReference>
<feature type="chain" id="PRO_5035778300" description="SMP-30/Gluconolactonase/LRE-like region domain-containing protein" evidence="1">
    <location>
        <begin position="17"/>
        <end position="352"/>
    </location>
</feature>
<dbReference type="PANTHER" id="PTHR42060">
    <property type="entry name" value="NHL REPEAT-CONTAINING PROTEIN-RELATED"/>
    <property type="match status" value="1"/>
</dbReference>
<dbReference type="InterPro" id="IPR011042">
    <property type="entry name" value="6-blade_b-propeller_TolB-like"/>
</dbReference>
<proteinExistence type="predicted"/>
<keyword evidence="1" id="KW-0732">Signal</keyword>
<organism evidence="2 3">
    <name type="scientific">Lachnellula arida</name>
    <dbReference type="NCBI Taxonomy" id="1316785"/>
    <lineage>
        <taxon>Eukaryota</taxon>
        <taxon>Fungi</taxon>
        <taxon>Dikarya</taxon>
        <taxon>Ascomycota</taxon>
        <taxon>Pezizomycotina</taxon>
        <taxon>Leotiomycetes</taxon>
        <taxon>Helotiales</taxon>
        <taxon>Lachnaceae</taxon>
        <taxon>Lachnellula</taxon>
    </lineage>
</organism>